<dbReference type="Proteomes" id="UP000054166">
    <property type="component" value="Unassembled WGS sequence"/>
</dbReference>
<proteinExistence type="predicted"/>
<sequence>MCILPTGNMALEVLRILPKGLNSSHVRVDHSAIAGQANPASPCNVSVSSPGYFGRFMSLTCGKQCTSSSWGDRELQLHSVCSLAVSESRSLSETFHFMDVLQNCHSIRTAVVRFRENKDTAKQDTAKQDTPTSSISSDQLLIVVSPHVSSLCKAFVLVPRFVQR</sequence>
<name>A0A0C3GDZ1_PILCF</name>
<organism evidence="1 2">
    <name type="scientific">Piloderma croceum (strain F 1598)</name>
    <dbReference type="NCBI Taxonomy" id="765440"/>
    <lineage>
        <taxon>Eukaryota</taxon>
        <taxon>Fungi</taxon>
        <taxon>Dikarya</taxon>
        <taxon>Basidiomycota</taxon>
        <taxon>Agaricomycotina</taxon>
        <taxon>Agaricomycetes</taxon>
        <taxon>Agaricomycetidae</taxon>
        <taxon>Atheliales</taxon>
        <taxon>Atheliaceae</taxon>
        <taxon>Piloderma</taxon>
    </lineage>
</organism>
<dbReference type="AlphaFoldDB" id="A0A0C3GDZ1"/>
<reference evidence="2" key="2">
    <citation type="submission" date="2015-01" db="EMBL/GenBank/DDBJ databases">
        <title>Evolutionary Origins and Diversification of the Mycorrhizal Mutualists.</title>
        <authorList>
            <consortium name="DOE Joint Genome Institute"/>
            <consortium name="Mycorrhizal Genomics Consortium"/>
            <person name="Kohler A."/>
            <person name="Kuo A."/>
            <person name="Nagy L.G."/>
            <person name="Floudas D."/>
            <person name="Copeland A."/>
            <person name="Barry K.W."/>
            <person name="Cichocki N."/>
            <person name="Veneault-Fourrey C."/>
            <person name="LaButti K."/>
            <person name="Lindquist E.A."/>
            <person name="Lipzen A."/>
            <person name="Lundell T."/>
            <person name="Morin E."/>
            <person name="Murat C."/>
            <person name="Riley R."/>
            <person name="Ohm R."/>
            <person name="Sun H."/>
            <person name="Tunlid A."/>
            <person name="Henrissat B."/>
            <person name="Grigoriev I.V."/>
            <person name="Hibbett D.S."/>
            <person name="Martin F."/>
        </authorList>
    </citation>
    <scope>NUCLEOTIDE SEQUENCE [LARGE SCALE GENOMIC DNA]</scope>
    <source>
        <strain evidence="2">F 1598</strain>
    </source>
</reference>
<gene>
    <name evidence="1" type="ORF">PILCRDRAFT_200987</name>
</gene>
<dbReference type="HOGENOM" id="CLU_1619648_0_0_1"/>
<keyword evidence="2" id="KW-1185">Reference proteome</keyword>
<dbReference type="EMBL" id="KN832974">
    <property type="protein sequence ID" value="KIM89914.1"/>
    <property type="molecule type" value="Genomic_DNA"/>
</dbReference>
<evidence type="ECO:0000313" key="2">
    <source>
        <dbReference type="Proteomes" id="UP000054166"/>
    </source>
</evidence>
<evidence type="ECO:0000313" key="1">
    <source>
        <dbReference type="EMBL" id="KIM89914.1"/>
    </source>
</evidence>
<reference evidence="1 2" key="1">
    <citation type="submission" date="2014-04" db="EMBL/GenBank/DDBJ databases">
        <authorList>
            <consortium name="DOE Joint Genome Institute"/>
            <person name="Kuo A."/>
            <person name="Tarkka M."/>
            <person name="Buscot F."/>
            <person name="Kohler A."/>
            <person name="Nagy L.G."/>
            <person name="Floudas D."/>
            <person name="Copeland A."/>
            <person name="Barry K.W."/>
            <person name="Cichocki N."/>
            <person name="Veneault-Fourrey C."/>
            <person name="LaButti K."/>
            <person name="Lindquist E.A."/>
            <person name="Lipzen A."/>
            <person name="Lundell T."/>
            <person name="Morin E."/>
            <person name="Murat C."/>
            <person name="Sun H."/>
            <person name="Tunlid A."/>
            <person name="Henrissat B."/>
            <person name="Grigoriev I.V."/>
            <person name="Hibbett D.S."/>
            <person name="Martin F."/>
            <person name="Nordberg H.P."/>
            <person name="Cantor M.N."/>
            <person name="Hua S.X."/>
        </authorList>
    </citation>
    <scope>NUCLEOTIDE SEQUENCE [LARGE SCALE GENOMIC DNA]</scope>
    <source>
        <strain evidence="1 2">F 1598</strain>
    </source>
</reference>
<dbReference type="InParanoid" id="A0A0C3GDZ1"/>
<accession>A0A0C3GDZ1</accession>
<protein>
    <submittedName>
        <fullName evidence="1">Uncharacterized protein</fullName>
    </submittedName>
</protein>